<evidence type="ECO:0000256" key="6">
    <source>
        <dbReference type="SAM" id="Phobius"/>
    </source>
</evidence>
<dbReference type="AlphaFoldDB" id="A0ABD6CC97"/>
<comment type="subcellular location">
    <subcellularLocation>
        <location evidence="1">Cell membrane</location>
        <topology evidence="1">Multi-pass membrane protein</topology>
    </subcellularLocation>
</comment>
<protein>
    <submittedName>
        <fullName evidence="7">YihY/virulence factor BrkB family protein</fullName>
    </submittedName>
</protein>
<evidence type="ECO:0000256" key="3">
    <source>
        <dbReference type="ARBA" id="ARBA00022692"/>
    </source>
</evidence>
<keyword evidence="3 6" id="KW-0812">Transmembrane</keyword>
<dbReference type="EMBL" id="JBHUDJ010000006">
    <property type="protein sequence ID" value="MFD1587661.1"/>
    <property type="molecule type" value="Genomic_DNA"/>
</dbReference>
<sequence length="359" mass="38088">MVGLATYTRTGKQIAADFSAKNVTFMAAGLAYNAFVSLAPLLLLVLFVTSVLGGDLEGRLVALAQSGLPTPIANVVTQVFQGESGVAGASAVGIVVLLWGTLKIFRGLDTAFSEIYETEGKNTFVDQLVDGLIVLVALLVAIVATIGATAVFAVLAGTIPFVQYLTPVVLIAGLVVAFLPIYYRFPDTDLDWEHVLPGAIFAAVGWAALQAVFQVYLTFSSGGSGDFFGGVIVVITWLYFSGLVLLLGAVINAVIGGYSSGKAGGVGQGATGHETDREETLDREEFAEYLTELRAELTSYDAGTKPFAEPQIGDRHLDPETPVTLIEQKKRDGDKKKWAVSFRWTTDETSAGRSNSTDD</sequence>
<organism evidence="7 8">
    <name type="scientific">Halorientalis brevis</name>
    <dbReference type="NCBI Taxonomy" id="1126241"/>
    <lineage>
        <taxon>Archaea</taxon>
        <taxon>Methanobacteriati</taxon>
        <taxon>Methanobacteriota</taxon>
        <taxon>Stenosarchaea group</taxon>
        <taxon>Halobacteria</taxon>
        <taxon>Halobacteriales</taxon>
        <taxon>Haloarculaceae</taxon>
        <taxon>Halorientalis</taxon>
    </lineage>
</organism>
<name>A0ABD6CC97_9EURY</name>
<dbReference type="Pfam" id="PF03631">
    <property type="entry name" value="Virul_fac_BrkB"/>
    <property type="match status" value="1"/>
</dbReference>
<feature type="transmembrane region" description="Helical" evidence="6">
    <location>
        <begin position="131"/>
        <end position="155"/>
    </location>
</feature>
<dbReference type="PANTHER" id="PTHR30213">
    <property type="entry name" value="INNER MEMBRANE PROTEIN YHJD"/>
    <property type="match status" value="1"/>
</dbReference>
<evidence type="ECO:0000256" key="5">
    <source>
        <dbReference type="ARBA" id="ARBA00023136"/>
    </source>
</evidence>
<keyword evidence="2" id="KW-1003">Cell membrane</keyword>
<feature type="transmembrane region" description="Helical" evidence="6">
    <location>
        <begin position="195"/>
        <end position="216"/>
    </location>
</feature>
<feature type="transmembrane region" description="Helical" evidence="6">
    <location>
        <begin position="30"/>
        <end position="53"/>
    </location>
</feature>
<proteinExistence type="predicted"/>
<evidence type="ECO:0000313" key="8">
    <source>
        <dbReference type="Proteomes" id="UP001597119"/>
    </source>
</evidence>
<gene>
    <name evidence="7" type="ORF">ACFR9U_11765</name>
</gene>
<evidence type="ECO:0000313" key="7">
    <source>
        <dbReference type="EMBL" id="MFD1587661.1"/>
    </source>
</evidence>
<accession>A0ABD6CC97</accession>
<dbReference type="InterPro" id="IPR017039">
    <property type="entry name" value="Virul_fac_BrkB"/>
</dbReference>
<keyword evidence="5 6" id="KW-0472">Membrane</keyword>
<dbReference type="PANTHER" id="PTHR30213:SF0">
    <property type="entry name" value="UPF0761 MEMBRANE PROTEIN YIHY"/>
    <property type="match status" value="1"/>
</dbReference>
<reference evidence="7 8" key="1">
    <citation type="journal article" date="2019" name="Int. J. Syst. Evol. Microbiol.">
        <title>The Global Catalogue of Microorganisms (GCM) 10K type strain sequencing project: providing services to taxonomists for standard genome sequencing and annotation.</title>
        <authorList>
            <consortium name="The Broad Institute Genomics Platform"/>
            <consortium name="The Broad Institute Genome Sequencing Center for Infectious Disease"/>
            <person name="Wu L."/>
            <person name="Ma J."/>
        </authorList>
    </citation>
    <scope>NUCLEOTIDE SEQUENCE [LARGE SCALE GENOMIC DNA]</scope>
    <source>
        <strain evidence="7 8">CGMCC 1.12125</strain>
    </source>
</reference>
<evidence type="ECO:0000256" key="4">
    <source>
        <dbReference type="ARBA" id="ARBA00022989"/>
    </source>
</evidence>
<evidence type="ECO:0000256" key="1">
    <source>
        <dbReference type="ARBA" id="ARBA00004651"/>
    </source>
</evidence>
<dbReference type="Proteomes" id="UP001597119">
    <property type="component" value="Unassembled WGS sequence"/>
</dbReference>
<feature type="transmembrane region" description="Helical" evidence="6">
    <location>
        <begin position="86"/>
        <end position="105"/>
    </location>
</feature>
<feature type="transmembrane region" description="Helical" evidence="6">
    <location>
        <begin position="161"/>
        <end position="183"/>
    </location>
</feature>
<dbReference type="GO" id="GO:0005886">
    <property type="term" value="C:plasma membrane"/>
    <property type="evidence" value="ECO:0007669"/>
    <property type="project" value="UniProtKB-SubCell"/>
</dbReference>
<dbReference type="NCBIfam" id="TIGR00765">
    <property type="entry name" value="yihY_not_rbn"/>
    <property type="match status" value="1"/>
</dbReference>
<keyword evidence="4 6" id="KW-1133">Transmembrane helix</keyword>
<evidence type="ECO:0000256" key="2">
    <source>
        <dbReference type="ARBA" id="ARBA00022475"/>
    </source>
</evidence>
<keyword evidence="8" id="KW-1185">Reference proteome</keyword>
<comment type="caution">
    <text evidence="7">The sequence shown here is derived from an EMBL/GenBank/DDBJ whole genome shotgun (WGS) entry which is preliminary data.</text>
</comment>
<dbReference type="RefSeq" id="WP_247380894.1">
    <property type="nucleotide sequence ID" value="NZ_JALLGV010000008.1"/>
</dbReference>
<feature type="transmembrane region" description="Helical" evidence="6">
    <location>
        <begin position="228"/>
        <end position="255"/>
    </location>
</feature>